<organism evidence="1 2">
    <name type="scientific">Marinifilum caeruleilacunae</name>
    <dbReference type="NCBI Taxonomy" id="2499076"/>
    <lineage>
        <taxon>Bacteria</taxon>
        <taxon>Pseudomonadati</taxon>
        <taxon>Bacteroidota</taxon>
        <taxon>Bacteroidia</taxon>
        <taxon>Marinilabiliales</taxon>
        <taxon>Marinifilaceae</taxon>
    </lineage>
</organism>
<reference evidence="1 2" key="1">
    <citation type="submission" date="2018-12" db="EMBL/GenBank/DDBJ databases">
        <title>Marinifilum JC070 sp. nov., a marine bacterium isolated from Yongle Blue Hole in the South China Sea.</title>
        <authorList>
            <person name="Fu T."/>
        </authorList>
    </citation>
    <scope>NUCLEOTIDE SEQUENCE [LARGE SCALE GENOMIC DNA]</scope>
    <source>
        <strain evidence="1 2">JC070</strain>
    </source>
</reference>
<evidence type="ECO:0008006" key="3">
    <source>
        <dbReference type="Google" id="ProtNLM"/>
    </source>
</evidence>
<dbReference type="Proteomes" id="UP000732105">
    <property type="component" value="Unassembled WGS sequence"/>
</dbReference>
<evidence type="ECO:0000313" key="2">
    <source>
        <dbReference type="Proteomes" id="UP000732105"/>
    </source>
</evidence>
<dbReference type="Gene3D" id="2.40.50.1020">
    <property type="entry name" value="LytTr DNA-binding domain"/>
    <property type="match status" value="1"/>
</dbReference>
<sequence>MQINYNNIIFIIGNTQSCFVFNVDSQVLKLERSLLSIYKEVKSNGFVQINDFALINAMFVVRKHSGRRITLKGGSIHKVSRKFWKYFDDMPA</sequence>
<accession>A0ABX1X207</accession>
<name>A0ABX1X207_9BACT</name>
<proteinExistence type="predicted"/>
<gene>
    <name evidence="1" type="ORF">ELS83_20955</name>
</gene>
<protein>
    <recommendedName>
        <fullName evidence="3">LytTR family transcriptional regulator</fullName>
    </recommendedName>
</protein>
<evidence type="ECO:0000313" key="1">
    <source>
        <dbReference type="EMBL" id="NOU62271.1"/>
    </source>
</evidence>
<dbReference type="RefSeq" id="WP_171597529.1">
    <property type="nucleotide sequence ID" value="NZ_RZNH01000061.1"/>
</dbReference>
<keyword evidence="2" id="KW-1185">Reference proteome</keyword>
<dbReference type="EMBL" id="RZNH01000061">
    <property type="protein sequence ID" value="NOU62271.1"/>
    <property type="molecule type" value="Genomic_DNA"/>
</dbReference>
<comment type="caution">
    <text evidence="1">The sequence shown here is derived from an EMBL/GenBank/DDBJ whole genome shotgun (WGS) entry which is preliminary data.</text>
</comment>